<accession>A0AAW2FB65</accession>
<keyword evidence="2" id="KW-1185">Reference proteome</keyword>
<organism evidence="1 2">
    <name type="scientific">Cardiocondyla obscurior</name>
    <dbReference type="NCBI Taxonomy" id="286306"/>
    <lineage>
        <taxon>Eukaryota</taxon>
        <taxon>Metazoa</taxon>
        <taxon>Ecdysozoa</taxon>
        <taxon>Arthropoda</taxon>
        <taxon>Hexapoda</taxon>
        <taxon>Insecta</taxon>
        <taxon>Pterygota</taxon>
        <taxon>Neoptera</taxon>
        <taxon>Endopterygota</taxon>
        <taxon>Hymenoptera</taxon>
        <taxon>Apocrita</taxon>
        <taxon>Aculeata</taxon>
        <taxon>Formicoidea</taxon>
        <taxon>Formicidae</taxon>
        <taxon>Myrmicinae</taxon>
        <taxon>Cardiocondyla</taxon>
    </lineage>
</organism>
<dbReference type="Proteomes" id="UP001430953">
    <property type="component" value="Unassembled WGS sequence"/>
</dbReference>
<protein>
    <submittedName>
        <fullName evidence="1">Uncharacterized protein</fullName>
    </submittedName>
</protein>
<evidence type="ECO:0000313" key="2">
    <source>
        <dbReference type="Proteomes" id="UP001430953"/>
    </source>
</evidence>
<name>A0AAW2FB65_9HYME</name>
<dbReference type="EMBL" id="JADYXP020000013">
    <property type="protein sequence ID" value="KAL0111405.1"/>
    <property type="molecule type" value="Genomic_DNA"/>
</dbReference>
<proteinExistence type="predicted"/>
<gene>
    <name evidence="1" type="ORF">PUN28_012948</name>
</gene>
<dbReference type="AlphaFoldDB" id="A0AAW2FB65"/>
<evidence type="ECO:0000313" key="1">
    <source>
        <dbReference type="EMBL" id="KAL0111405.1"/>
    </source>
</evidence>
<reference evidence="1 2" key="1">
    <citation type="submission" date="2023-03" db="EMBL/GenBank/DDBJ databases">
        <title>High recombination rates correlate with genetic variation in Cardiocondyla obscurior ants.</title>
        <authorList>
            <person name="Errbii M."/>
        </authorList>
    </citation>
    <scope>NUCLEOTIDE SEQUENCE [LARGE SCALE GENOMIC DNA]</scope>
    <source>
        <strain evidence="1">Alpha-2009</strain>
        <tissue evidence="1">Whole body</tissue>
    </source>
</reference>
<sequence>MHLKQKRYRHILPPCRLNAGRNHQSCLRYICFPHEYYLRLSRRRYYFRDVDSRSGASINQSATVFSVRVR</sequence>
<comment type="caution">
    <text evidence="1">The sequence shown here is derived from an EMBL/GenBank/DDBJ whole genome shotgun (WGS) entry which is preliminary data.</text>
</comment>